<keyword evidence="3" id="KW-1185">Reference proteome</keyword>
<dbReference type="EMBL" id="KN846970">
    <property type="protein sequence ID" value="KIW84611.1"/>
    <property type="molecule type" value="Genomic_DNA"/>
</dbReference>
<organism evidence="2 3">
    <name type="scientific">Fonsecaea pedrosoi CBS 271.37</name>
    <dbReference type="NCBI Taxonomy" id="1442368"/>
    <lineage>
        <taxon>Eukaryota</taxon>
        <taxon>Fungi</taxon>
        <taxon>Dikarya</taxon>
        <taxon>Ascomycota</taxon>
        <taxon>Pezizomycotina</taxon>
        <taxon>Eurotiomycetes</taxon>
        <taxon>Chaetothyriomycetidae</taxon>
        <taxon>Chaetothyriales</taxon>
        <taxon>Herpotrichiellaceae</taxon>
        <taxon>Fonsecaea</taxon>
    </lineage>
</organism>
<sequence length="138" mass="15770">MDLHAPHTAAALADTPHRRHYAHDRLFTAATAGERNPIITLPDRPPPSTPSRTRPGLTSTVNYSVGLDTLVKRGVTRDWRVEDVEYVPRLNRFRSARTEEWIDEVSTWVEHLNSGIIVDPESGLLYRPDDDTWWDKTT</sequence>
<dbReference type="Proteomes" id="UP000053029">
    <property type="component" value="Unassembled WGS sequence"/>
</dbReference>
<evidence type="ECO:0000313" key="3">
    <source>
        <dbReference type="Proteomes" id="UP000053029"/>
    </source>
</evidence>
<evidence type="ECO:0000313" key="2">
    <source>
        <dbReference type="EMBL" id="KIW84611.1"/>
    </source>
</evidence>
<evidence type="ECO:0000256" key="1">
    <source>
        <dbReference type="SAM" id="MobiDB-lite"/>
    </source>
</evidence>
<gene>
    <name evidence="2" type="ORF">Z517_03861</name>
</gene>
<feature type="region of interest" description="Disordered" evidence="1">
    <location>
        <begin position="34"/>
        <end position="59"/>
    </location>
</feature>
<dbReference type="AlphaFoldDB" id="A0A0D2E3I5"/>
<reference evidence="2 3" key="1">
    <citation type="submission" date="2015-01" db="EMBL/GenBank/DDBJ databases">
        <title>The Genome Sequence of Fonsecaea pedrosoi CBS 271.37.</title>
        <authorList>
            <consortium name="The Broad Institute Genomics Platform"/>
            <person name="Cuomo C."/>
            <person name="de Hoog S."/>
            <person name="Gorbushina A."/>
            <person name="Stielow B."/>
            <person name="Teixiera M."/>
            <person name="Abouelleil A."/>
            <person name="Chapman S.B."/>
            <person name="Priest M."/>
            <person name="Young S.K."/>
            <person name="Wortman J."/>
            <person name="Nusbaum C."/>
            <person name="Birren B."/>
        </authorList>
    </citation>
    <scope>NUCLEOTIDE SEQUENCE [LARGE SCALE GENOMIC DNA]</scope>
    <source>
        <strain evidence="2 3">CBS 271.37</strain>
    </source>
</reference>
<protein>
    <submittedName>
        <fullName evidence="2">Uncharacterized protein</fullName>
    </submittedName>
</protein>
<dbReference type="RefSeq" id="XP_013288419.1">
    <property type="nucleotide sequence ID" value="XM_013432965.1"/>
</dbReference>
<feature type="compositionally biased region" description="Low complexity" evidence="1">
    <location>
        <begin position="50"/>
        <end position="59"/>
    </location>
</feature>
<name>A0A0D2E3I5_9EURO</name>
<accession>A0A0D2E3I5</accession>
<dbReference type="VEuPathDB" id="FungiDB:Z517_03861"/>
<dbReference type="GeneID" id="25303351"/>
<dbReference type="HOGENOM" id="CLU_1855323_0_0_1"/>
<proteinExistence type="predicted"/>